<proteinExistence type="predicted"/>
<feature type="compositionally biased region" description="Basic and acidic residues" evidence="1">
    <location>
        <begin position="1"/>
        <end position="12"/>
    </location>
</feature>
<feature type="non-terminal residue" evidence="2">
    <location>
        <position position="197"/>
    </location>
</feature>
<reference evidence="2 3" key="1">
    <citation type="journal article" date="2007" name="Science">
        <title>Sea anemone genome reveals ancestral eumetazoan gene repertoire and genomic organization.</title>
        <authorList>
            <person name="Putnam N.H."/>
            <person name="Srivastava M."/>
            <person name="Hellsten U."/>
            <person name="Dirks B."/>
            <person name="Chapman J."/>
            <person name="Salamov A."/>
            <person name="Terry A."/>
            <person name="Shapiro H."/>
            <person name="Lindquist E."/>
            <person name="Kapitonov V.V."/>
            <person name="Jurka J."/>
            <person name="Genikhovich G."/>
            <person name="Grigoriev I.V."/>
            <person name="Lucas S.M."/>
            <person name="Steele R.E."/>
            <person name="Finnerty J.R."/>
            <person name="Technau U."/>
            <person name="Martindale M.Q."/>
            <person name="Rokhsar D.S."/>
        </authorList>
    </citation>
    <scope>NUCLEOTIDE SEQUENCE [LARGE SCALE GENOMIC DNA]</scope>
    <source>
        <strain evidence="3">CH2 X CH6</strain>
    </source>
</reference>
<feature type="compositionally biased region" description="Acidic residues" evidence="1">
    <location>
        <begin position="92"/>
        <end position="102"/>
    </location>
</feature>
<feature type="compositionally biased region" description="Basic and acidic residues" evidence="1">
    <location>
        <begin position="103"/>
        <end position="112"/>
    </location>
</feature>
<feature type="region of interest" description="Disordered" evidence="1">
    <location>
        <begin position="140"/>
        <end position="175"/>
    </location>
</feature>
<protein>
    <submittedName>
        <fullName evidence="2">Uncharacterized protein</fullName>
    </submittedName>
</protein>
<feature type="region of interest" description="Disordered" evidence="1">
    <location>
        <begin position="1"/>
        <end position="127"/>
    </location>
</feature>
<dbReference type="InParanoid" id="A7S0V9"/>
<dbReference type="EMBL" id="DS469562">
    <property type="protein sequence ID" value="EDO42648.1"/>
    <property type="molecule type" value="Genomic_DNA"/>
</dbReference>
<sequence length="197" mass="21499">LMDIDMDKEHFNPNRTVPSAGLDYPSHSEDDDCDKSSDDEHAHDTHGENKDDVVNDGDADAVICGDSDYDNDDDDNDEGDADNADKVICDDKENESDDNGNDDDGKDKKKYGCNEQTQSEQQLVGRLKNVDTVADGDPCRSFKDTGFTANSCGGTTSRNNPEGTGNSENGELNTPEYQHKDVEAIDTLAESVHTINM</sequence>
<feature type="compositionally biased region" description="Basic and acidic residues" evidence="1">
    <location>
        <begin position="34"/>
        <end position="53"/>
    </location>
</feature>
<dbReference type="OMA" id="ESVHTIN"/>
<dbReference type="Proteomes" id="UP000001593">
    <property type="component" value="Unassembled WGS sequence"/>
</dbReference>
<dbReference type="HOGENOM" id="CLU_1385687_0_0_1"/>
<name>A7S0V9_NEMVE</name>
<evidence type="ECO:0000313" key="3">
    <source>
        <dbReference type="Proteomes" id="UP000001593"/>
    </source>
</evidence>
<dbReference type="AlphaFoldDB" id="A7S0V9"/>
<evidence type="ECO:0000313" key="2">
    <source>
        <dbReference type="EMBL" id="EDO42648.1"/>
    </source>
</evidence>
<feature type="compositionally biased region" description="Polar residues" evidence="1">
    <location>
        <begin position="147"/>
        <end position="175"/>
    </location>
</feature>
<organism evidence="2 3">
    <name type="scientific">Nematostella vectensis</name>
    <name type="common">Starlet sea anemone</name>
    <dbReference type="NCBI Taxonomy" id="45351"/>
    <lineage>
        <taxon>Eukaryota</taxon>
        <taxon>Metazoa</taxon>
        <taxon>Cnidaria</taxon>
        <taxon>Anthozoa</taxon>
        <taxon>Hexacorallia</taxon>
        <taxon>Actiniaria</taxon>
        <taxon>Edwardsiidae</taxon>
        <taxon>Nematostella</taxon>
    </lineage>
</organism>
<accession>A7S0V9</accession>
<evidence type="ECO:0000256" key="1">
    <source>
        <dbReference type="SAM" id="MobiDB-lite"/>
    </source>
</evidence>
<gene>
    <name evidence="2" type="ORF">NEMVEDRAFT_v1g232548</name>
</gene>
<feature type="compositionally biased region" description="Acidic residues" evidence="1">
    <location>
        <begin position="67"/>
        <end position="82"/>
    </location>
</feature>
<keyword evidence="3" id="KW-1185">Reference proteome</keyword>